<feature type="compositionally biased region" description="Basic and acidic residues" evidence="1">
    <location>
        <begin position="91"/>
        <end position="110"/>
    </location>
</feature>
<evidence type="ECO:0000313" key="2">
    <source>
        <dbReference type="EMBL" id="KIK72570.1"/>
    </source>
</evidence>
<feature type="region of interest" description="Disordered" evidence="1">
    <location>
        <begin position="1"/>
        <end position="110"/>
    </location>
</feature>
<dbReference type="AlphaFoldDB" id="A0A0D0D6N8"/>
<protein>
    <submittedName>
        <fullName evidence="2">Uncharacterized protein</fullName>
    </submittedName>
</protein>
<accession>A0A0D0D6N8</accession>
<proteinExistence type="predicted"/>
<gene>
    <name evidence="2" type="ORF">PAXRUDRAFT_180430</name>
</gene>
<reference evidence="3" key="2">
    <citation type="submission" date="2015-01" db="EMBL/GenBank/DDBJ databases">
        <title>Evolutionary Origins and Diversification of the Mycorrhizal Mutualists.</title>
        <authorList>
            <consortium name="DOE Joint Genome Institute"/>
            <consortium name="Mycorrhizal Genomics Consortium"/>
            <person name="Kohler A."/>
            <person name="Kuo A."/>
            <person name="Nagy L.G."/>
            <person name="Floudas D."/>
            <person name="Copeland A."/>
            <person name="Barry K.W."/>
            <person name="Cichocki N."/>
            <person name="Veneault-Fourrey C."/>
            <person name="LaButti K."/>
            <person name="Lindquist E.A."/>
            <person name="Lipzen A."/>
            <person name="Lundell T."/>
            <person name="Morin E."/>
            <person name="Murat C."/>
            <person name="Riley R."/>
            <person name="Ohm R."/>
            <person name="Sun H."/>
            <person name="Tunlid A."/>
            <person name="Henrissat B."/>
            <person name="Grigoriev I.V."/>
            <person name="Hibbett D.S."/>
            <person name="Martin F."/>
        </authorList>
    </citation>
    <scope>NUCLEOTIDE SEQUENCE [LARGE SCALE GENOMIC DNA]</scope>
    <source>
        <strain evidence="3">Ve08.2h10</strain>
    </source>
</reference>
<dbReference type="InParanoid" id="A0A0D0D6N8"/>
<keyword evidence="3" id="KW-1185">Reference proteome</keyword>
<evidence type="ECO:0000313" key="3">
    <source>
        <dbReference type="Proteomes" id="UP000054538"/>
    </source>
</evidence>
<feature type="compositionally biased region" description="Basic and acidic residues" evidence="1">
    <location>
        <begin position="20"/>
        <end position="37"/>
    </location>
</feature>
<sequence length="110" mass="11947">NISFKRCEGSVLGPPCLQIEGEKRKGSDDNQHADLKDPATTNVSKPPPPPTVTTKPNTAPDKPDAPLSTTIDPLGLNFEAPSPTLRHSTRQRTETHYMQTLRDHAGTHDG</sequence>
<dbReference type="Proteomes" id="UP000054538">
    <property type="component" value="Unassembled WGS sequence"/>
</dbReference>
<reference evidence="2 3" key="1">
    <citation type="submission" date="2014-04" db="EMBL/GenBank/DDBJ databases">
        <authorList>
            <consortium name="DOE Joint Genome Institute"/>
            <person name="Kuo A."/>
            <person name="Kohler A."/>
            <person name="Jargeat P."/>
            <person name="Nagy L.G."/>
            <person name="Floudas D."/>
            <person name="Copeland A."/>
            <person name="Barry K.W."/>
            <person name="Cichocki N."/>
            <person name="Veneault-Fourrey C."/>
            <person name="LaButti K."/>
            <person name="Lindquist E.A."/>
            <person name="Lipzen A."/>
            <person name="Lundell T."/>
            <person name="Morin E."/>
            <person name="Murat C."/>
            <person name="Sun H."/>
            <person name="Tunlid A."/>
            <person name="Henrissat B."/>
            <person name="Grigoriev I.V."/>
            <person name="Hibbett D.S."/>
            <person name="Martin F."/>
            <person name="Nordberg H.P."/>
            <person name="Cantor M.N."/>
            <person name="Hua S.X."/>
        </authorList>
    </citation>
    <scope>NUCLEOTIDE SEQUENCE [LARGE SCALE GENOMIC DNA]</scope>
    <source>
        <strain evidence="2 3">Ve08.2h10</strain>
    </source>
</reference>
<dbReference type="EMBL" id="KN830682">
    <property type="protein sequence ID" value="KIK72570.1"/>
    <property type="molecule type" value="Genomic_DNA"/>
</dbReference>
<feature type="non-terminal residue" evidence="2">
    <location>
        <position position="1"/>
    </location>
</feature>
<organism evidence="2 3">
    <name type="scientific">Paxillus rubicundulus Ve08.2h10</name>
    <dbReference type="NCBI Taxonomy" id="930991"/>
    <lineage>
        <taxon>Eukaryota</taxon>
        <taxon>Fungi</taxon>
        <taxon>Dikarya</taxon>
        <taxon>Basidiomycota</taxon>
        <taxon>Agaricomycotina</taxon>
        <taxon>Agaricomycetes</taxon>
        <taxon>Agaricomycetidae</taxon>
        <taxon>Boletales</taxon>
        <taxon>Paxilineae</taxon>
        <taxon>Paxillaceae</taxon>
        <taxon>Paxillus</taxon>
    </lineage>
</organism>
<dbReference type="HOGENOM" id="CLU_170773_0_0_1"/>
<evidence type="ECO:0000256" key="1">
    <source>
        <dbReference type="SAM" id="MobiDB-lite"/>
    </source>
</evidence>
<name>A0A0D0D6N8_9AGAM</name>